<dbReference type="Pfam" id="PF13511">
    <property type="entry name" value="DUF4124"/>
    <property type="match status" value="1"/>
</dbReference>
<dbReference type="Gene3D" id="2.60.40.10">
    <property type="entry name" value="Immunoglobulins"/>
    <property type="match status" value="1"/>
</dbReference>
<feature type="chain" id="PRO_5046497977" description="DUF4124 domain-containing protein" evidence="1">
    <location>
        <begin position="22"/>
        <end position="188"/>
    </location>
</feature>
<proteinExistence type="predicted"/>
<dbReference type="EMBL" id="BSPQ01000004">
    <property type="protein sequence ID" value="GLS90564.1"/>
    <property type="molecule type" value="Genomic_DNA"/>
</dbReference>
<sequence length="188" mass="20748">MKLSLLFVSTLLYLFSSLATAEMKIYHWVDENGKVHFSDTAIPGTEELDVKEINLVPVNGPGNDQNDAIANQLSIDSEDEQEIINYQATITSPENDAPLRSNEGTINIHVAIQPEKENAHTLQLYLDGKKLGSPQISPAIRAQNIDRGTHQVQVELLDEDGTVLAKTQVVTVHLQRASIKSQVRAVIK</sequence>
<dbReference type="Proteomes" id="UP001157353">
    <property type="component" value="Unassembled WGS sequence"/>
</dbReference>
<keyword evidence="1" id="KW-0732">Signal</keyword>
<protein>
    <recommendedName>
        <fullName evidence="2">DUF4124 domain-containing protein</fullName>
    </recommendedName>
</protein>
<feature type="domain" description="DUF4124" evidence="2">
    <location>
        <begin position="12"/>
        <end position="56"/>
    </location>
</feature>
<feature type="signal peptide" evidence="1">
    <location>
        <begin position="1"/>
        <end position="21"/>
    </location>
</feature>
<evidence type="ECO:0000313" key="3">
    <source>
        <dbReference type="EMBL" id="GLS90564.1"/>
    </source>
</evidence>
<dbReference type="RefSeq" id="WP_284203683.1">
    <property type="nucleotide sequence ID" value="NZ_BSPQ01000004.1"/>
</dbReference>
<evidence type="ECO:0000256" key="1">
    <source>
        <dbReference type="SAM" id="SignalP"/>
    </source>
</evidence>
<keyword evidence="4" id="KW-1185">Reference proteome</keyword>
<reference evidence="4" key="1">
    <citation type="journal article" date="2019" name="Int. J. Syst. Evol. Microbiol.">
        <title>The Global Catalogue of Microorganisms (GCM) 10K type strain sequencing project: providing services to taxonomists for standard genome sequencing and annotation.</title>
        <authorList>
            <consortium name="The Broad Institute Genomics Platform"/>
            <consortium name="The Broad Institute Genome Sequencing Center for Infectious Disease"/>
            <person name="Wu L."/>
            <person name="Ma J."/>
        </authorList>
    </citation>
    <scope>NUCLEOTIDE SEQUENCE [LARGE SCALE GENOMIC DNA]</scope>
    <source>
        <strain evidence="4">NBRC 103166</strain>
    </source>
</reference>
<dbReference type="InterPro" id="IPR025392">
    <property type="entry name" value="DUF4124"/>
</dbReference>
<comment type="caution">
    <text evidence="3">The sequence shown here is derived from an EMBL/GenBank/DDBJ whole genome shotgun (WGS) entry which is preliminary data.</text>
</comment>
<organism evidence="3 4">
    <name type="scientific">Psychromonas marina</name>
    <dbReference type="NCBI Taxonomy" id="88364"/>
    <lineage>
        <taxon>Bacteria</taxon>
        <taxon>Pseudomonadati</taxon>
        <taxon>Pseudomonadota</taxon>
        <taxon>Gammaproteobacteria</taxon>
        <taxon>Alteromonadales</taxon>
        <taxon>Psychromonadaceae</taxon>
        <taxon>Psychromonas</taxon>
    </lineage>
</organism>
<name>A0ABQ6E001_9GAMM</name>
<dbReference type="InterPro" id="IPR013783">
    <property type="entry name" value="Ig-like_fold"/>
</dbReference>
<gene>
    <name evidence="3" type="ORF">GCM10007916_16310</name>
</gene>
<evidence type="ECO:0000313" key="4">
    <source>
        <dbReference type="Proteomes" id="UP001157353"/>
    </source>
</evidence>
<accession>A0ABQ6E001</accession>
<evidence type="ECO:0000259" key="2">
    <source>
        <dbReference type="Pfam" id="PF13511"/>
    </source>
</evidence>